<organism evidence="17 18">
    <name type="scientific">Moraxella pluranimalium</name>
    <dbReference type="NCBI Taxonomy" id="470453"/>
    <lineage>
        <taxon>Bacteria</taxon>
        <taxon>Pseudomonadati</taxon>
        <taxon>Pseudomonadota</taxon>
        <taxon>Gammaproteobacteria</taxon>
        <taxon>Moraxellales</taxon>
        <taxon>Moraxellaceae</taxon>
        <taxon>Moraxella</taxon>
    </lineage>
</organism>
<comment type="similarity">
    <text evidence="15">Belongs to the ribF family.</text>
</comment>
<dbReference type="InterPro" id="IPR014729">
    <property type="entry name" value="Rossmann-like_a/b/a_fold"/>
</dbReference>
<comment type="caution">
    <text evidence="17">The sequence shown here is derived from an EMBL/GenBank/DDBJ whole genome shotgun (WGS) entry which is preliminary data.</text>
</comment>
<dbReference type="GO" id="GO:0005524">
    <property type="term" value="F:ATP binding"/>
    <property type="evidence" value="ECO:0007669"/>
    <property type="project" value="UniProtKB-UniRule"/>
</dbReference>
<dbReference type="InterPro" id="IPR015865">
    <property type="entry name" value="Riboflavin_kinase_bac/euk"/>
</dbReference>
<comment type="function">
    <text evidence="1">Catalyzes the phosphorylation of riboflavin to FMN followed by the adenylation of FMN to FAD.</text>
</comment>
<gene>
    <name evidence="17" type="ORF">B0680_01435</name>
</gene>
<keyword evidence="9 15" id="KW-0418">Kinase</keyword>
<dbReference type="OrthoDB" id="9803667at2"/>
<name>A0A1T0CT60_9GAMM</name>
<dbReference type="GO" id="GO:0009398">
    <property type="term" value="P:FMN biosynthetic process"/>
    <property type="evidence" value="ECO:0007669"/>
    <property type="project" value="UniProtKB-UniRule"/>
</dbReference>
<dbReference type="EC" id="2.7.1.26" evidence="15"/>
<dbReference type="UniPathway" id="UPA00276">
    <property type="reaction ID" value="UER00406"/>
</dbReference>
<keyword evidence="18" id="KW-1185">Reference proteome</keyword>
<dbReference type="UniPathway" id="UPA00277">
    <property type="reaction ID" value="UER00407"/>
</dbReference>
<keyword evidence="12" id="KW-0511">Multifunctional enzyme</keyword>
<sequence length="328" mass="35554">MQLIHLNPKQLPTLPPLAMTIGNYDGVHLGHQALLTALANDAKQMGFASAVMIFEPQPREFFAPHNPPARLTSLDEKAAYIAELGVDYLIVASFDDEFRSLSASDFALMLKGLNARHLVLGDDFRFGHDRAGDKAFLAAAGFSVDSLDSIMHDNQRVSSSLVRQALADGRLDSAKGLLGRDYAITGRVVHGDKIGRTLDFPTANIAPSRIKPALHGVYGADVFAYRDGVRLDWATLAHDDAVGVAGVAQGSLFGAVSVGLRPSVGGQDWRIEVHLPKFDGDLYDVQLTVVFRYFLHGERKYDGMDALKAGISQDVADLLAWRASVSVE</sequence>
<dbReference type="PANTHER" id="PTHR22749">
    <property type="entry name" value="RIBOFLAVIN KINASE/FMN ADENYLYLTRANSFERASE"/>
    <property type="match status" value="1"/>
</dbReference>
<evidence type="ECO:0000256" key="15">
    <source>
        <dbReference type="PIRNR" id="PIRNR004491"/>
    </source>
</evidence>
<dbReference type="STRING" id="470453.B0680_01435"/>
<evidence type="ECO:0000256" key="10">
    <source>
        <dbReference type="ARBA" id="ARBA00022827"/>
    </source>
</evidence>
<evidence type="ECO:0000256" key="2">
    <source>
        <dbReference type="ARBA" id="ARBA00004726"/>
    </source>
</evidence>
<dbReference type="SUPFAM" id="SSF52374">
    <property type="entry name" value="Nucleotidylyl transferase"/>
    <property type="match status" value="1"/>
</dbReference>
<comment type="catalytic activity">
    <reaction evidence="14 15">
        <text>FMN + ATP + H(+) = FAD + diphosphate</text>
        <dbReference type="Rhea" id="RHEA:17237"/>
        <dbReference type="ChEBI" id="CHEBI:15378"/>
        <dbReference type="ChEBI" id="CHEBI:30616"/>
        <dbReference type="ChEBI" id="CHEBI:33019"/>
        <dbReference type="ChEBI" id="CHEBI:57692"/>
        <dbReference type="ChEBI" id="CHEBI:58210"/>
        <dbReference type="EC" id="2.7.7.2"/>
    </reaction>
</comment>
<evidence type="ECO:0000256" key="8">
    <source>
        <dbReference type="ARBA" id="ARBA00022741"/>
    </source>
</evidence>
<dbReference type="Gene3D" id="2.40.30.30">
    <property type="entry name" value="Riboflavin kinase-like"/>
    <property type="match status" value="1"/>
</dbReference>
<dbReference type="AlphaFoldDB" id="A0A1T0CT60"/>
<dbReference type="Gene3D" id="3.40.50.620">
    <property type="entry name" value="HUPs"/>
    <property type="match status" value="1"/>
</dbReference>
<keyword evidence="10 15" id="KW-0274">FAD</keyword>
<evidence type="ECO:0000256" key="4">
    <source>
        <dbReference type="ARBA" id="ARBA00022630"/>
    </source>
</evidence>
<dbReference type="Pfam" id="PF06574">
    <property type="entry name" value="FAD_syn"/>
    <property type="match status" value="1"/>
</dbReference>
<comment type="pathway">
    <text evidence="2 15">Cofactor biosynthesis; FAD biosynthesis; FAD from FMN: step 1/1.</text>
</comment>
<dbReference type="Proteomes" id="UP000189800">
    <property type="component" value="Unassembled WGS sequence"/>
</dbReference>
<dbReference type="InterPro" id="IPR015864">
    <property type="entry name" value="FAD_synthase"/>
</dbReference>
<protein>
    <recommendedName>
        <fullName evidence="15">Riboflavin biosynthesis protein</fullName>
    </recommendedName>
    <domain>
        <recommendedName>
            <fullName evidence="15">Riboflavin kinase</fullName>
            <ecNumber evidence="15">2.7.1.26</ecNumber>
        </recommendedName>
        <alternativeName>
            <fullName evidence="15">Flavokinase</fullName>
        </alternativeName>
    </domain>
    <domain>
        <recommendedName>
            <fullName evidence="15">FMN adenylyltransferase</fullName>
            <ecNumber evidence="15">2.7.7.2</ecNumber>
        </recommendedName>
        <alternativeName>
            <fullName evidence="15">FAD pyrophosphorylase</fullName>
        </alternativeName>
        <alternativeName>
            <fullName evidence="15">FAD synthase</fullName>
        </alternativeName>
    </domain>
</protein>
<dbReference type="InterPro" id="IPR023468">
    <property type="entry name" value="Riboflavin_kinase"/>
</dbReference>
<dbReference type="GO" id="GO:0009231">
    <property type="term" value="P:riboflavin biosynthetic process"/>
    <property type="evidence" value="ECO:0007669"/>
    <property type="project" value="InterPro"/>
</dbReference>
<evidence type="ECO:0000256" key="6">
    <source>
        <dbReference type="ARBA" id="ARBA00022679"/>
    </source>
</evidence>
<evidence type="ECO:0000256" key="3">
    <source>
        <dbReference type="ARBA" id="ARBA00005201"/>
    </source>
</evidence>
<evidence type="ECO:0000313" key="18">
    <source>
        <dbReference type="Proteomes" id="UP000189800"/>
    </source>
</evidence>
<evidence type="ECO:0000256" key="13">
    <source>
        <dbReference type="ARBA" id="ARBA00047880"/>
    </source>
</evidence>
<evidence type="ECO:0000313" key="17">
    <source>
        <dbReference type="EMBL" id="OOS25524.1"/>
    </source>
</evidence>
<dbReference type="EMBL" id="MUYU01000006">
    <property type="protein sequence ID" value="OOS25524.1"/>
    <property type="molecule type" value="Genomic_DNA"/>
</dbReference>
<dbReference type="RefSeq" id="WP_078253280.1">
    <property type="nucleotide sequence ID" value="NZ_MUYU01000006.1"/>
</dbReference>
<reference evidence="17 18" key="1">
    <citation type="submission" date="2017-02" db="EMBL/GenBank/DDBJ databases">
        <title>Draft genome sequence of Moraxella pluranimalium CCUG 54913T type strain.</title>
        <authorList>
            <person name="Salva-Serra F."/>
            <person name="Engstrom-Jakobsson H."/>
            <person name="Thorell K."/>
            <person name="Jaen-Luchoro D."/>
            <person name="Gonzales-Siles L."/>
            <person name="Karlsson R."/>
            <person name="Yazdan S."/>
            <person name="Boulund F."/>
            <person name="Johnning A."/>
            <person name="Engstrand L."/>
            <person name="Kristiansson E."/>
            <person name="Moore E."/>
        </authorList>
    </citation>
    <scope>NUCLEOTIDE SEQUENCE [LARGE SCALE GENOMIC DNA]</scope>
    <source>
        <strain evidence="17 18">CCUG 54913</strain>
    </source>
</reference>
<dbReference type="NCBIfam" id="TIGR00083">
    <property type="entry name" value="ribF"/>
    <property type="match status" value="1"/>
</dbReference>
<dbReference type="GO" id="GO:0006747">
    <property type="term" value="P:FAD biosynthetic process"/>
    <property type="evidence" value="ECO:0007669"/>
    <property type="project" value="UniProtKB-UniRule"/>
</dbReference>
<dbReference type="CDD" id="cd02064">
    <property type="entry name" value="FAD_synthetase_N"/>
    <property type="match status" value="1"/>
</dbReference>
<dbReference type="Pfam" id="PF01687">
    <property type="entry name" value="Flavokinase"/>
    <property type="match status" value="1"/>
</dbReference>
<evidence type="ECO:0000256" key="11">
    <source>
        <dbReference type="ARBA" id="ARBA00022840"/>
    </source>
</evidence>
<dbReference type="GO" id="GO:0008531">
    <property type="term" value="F:riboflavin kinase activity"/>
    <property type="evidence" value="ECO:0007669"/>
    <property type="project" value="UniProtKB-UniRule"/>
</dbReference>
<dbReference type="SUPFAM" id="SSF82114">
    <property type="entry name" value="Riboflavin kinase-like"/>
    <property type="match status" value="1"/>
</dbReference>
<dbReference type="EC" id="2.7.7.2" evidence="15"/>
<dbReference type="InterPro" id="IPR023465">
    <property type="entry name" value="Riboflavin_kinase_dom_sf"/>
</dbReference>
<dbReference type="PIRSF" id="PIRSF004491">
    <property type="entry name" value="FAD_Synth"/>
    <property type="match status" value="1"/>
</dbReference>
<evidence type="ECO:0000256" key="1">
    <source>
        <dbReference type="ARBA" id="ARBA00002121"/>
    </source>
</evidence>
<evidence type="ECO:0000256" key="7">
    <source>
        <dbReference type="ARBA" id="ARBA00022695"/>
    </source>
</evidence>
<dbReference type="InterPro" id="IPR002606">
    <property type="entry name" value="Riboflavin_kinase_bac"/>
</dbReference>
<evidence type="ECO:0000256" key="5">
    <source>
        <dbReference type="ARBA" id="ARBA00022643"/>
    </source>
</evidence>
<accession>A0A1T0CT60</accession>
<keyword evidence="4 15" id="KW-0285">Flavoprotein</keyword>
<evidence type="ECO:0000256" key="12">
    <source>
        <dbReference type="ARBA" id="ARBA00023268"/>
    </source>
</evidence>
<proteinExistence type="inferred from homology"/>
<keyword evidence="5 15" id="KW-0288">FMN</keyword>
<dbReference type="GO" id="GO:0003919">
    <property type="term" value="F:FMN adenylyltransferase activity"/>
    <property type="evidence" value="ECO:0007669"/>
    <property type="project" value="UniProtKB-UniRule"/>
</dbReference>
<evidence type="ECO:0000256" key="9">
    <source>
        <dbReference type="ARBA" id="ARBA00022777"/>
    </source>
</evidence>
<evidence type="ECO:0000256" key="14">
    <source>
        <dbReference type="ARBA" id="ARBA00049494"/>
    </source>
</evidence>
<dbReference type="SMART" id="SM00904">
    <property type="entry name" value="Flavokinase"/>
    <property type="match status" value="1"/>
</dbReference>
<keyword evidence="7 15" id="KW-0548">Nucleotidyltransferase</keyword>
<keyword evidence="11 15" id="KW-0067">ATP-binding</keyword>
<comment type="catalytic activity">
    <reaction evidence="13 15">
        <text>riboflavin + ATP = FMN + ADP + H(+)</text>
        <dbReference type="Rhea" id="RHEA:14357"/>
        <dbReference type="ChEBI" id="CHEBI:15378"/>
        <dbReference type="ChEBI" id="CHEBI:30616"/>
        <dbReference type="ChEBI" id="CHEBI:57986"/>
        <dbReference type="ChEBI" id="CHEBI:58210"/>
        <dbReference type="ChEBI" id="CHEBI:456216"/>
        <dbReference type="EC" id="2.7.1.26"/>
    </reaction>
</comment>
<dbReference type="FunFam" id="3.40.50.620:FF:000021">
    <property type="entry name" value="Riboflavin biosynthesis protein"/>
    <property type="match status" value="1"/>
</dbReference>
<keyword evidence="6 15" id="KW-0808">Transferase</keyword>
<comment type="pathway">
    <text evidence="3 15">Cofactor biosynthesis; FMN biosynthesis; FMN from riboflavin (ATP route): step 1/1.</text>
</comment>
<feature type="domain" description="Riboflavin kinase" evidence="16">
    <location>
        <begin position="177"/>
        <end position="323"/>
    </location>
</feature>
<evidence type="ECO:0000259" key="16">
    <source>
        <dbReference type="SMART" id="SM00904"/>
    </source>
</evidence>
<keyword evidence="8 15" id="KW-0547">Nucleotide-binding</keyword>
<dbReference type="PANTHER" id="PTHR22749:SF6">
    <property type="entry name" value="RIBOFLAVIN KINASE"/>
    <property type="match status" value="1"/>
</dbReference>